<feature type="region of interest" description="Disordered" evidence="1">
    <location>
        <begin position="196"/>
        <end position="246"/>
    </location>
</feature>
<feature type="compositionally biased region" description="Low complexity" evidence="1">
    <location>
        <begin position="196"/>
        <end position="243"/>
    </location>
</feature>
<accession>A0AAE0MH16</accession>
<reference evidence="4" key="2">
    <citation type="submission" date="2023-06" db="EMBL/GenBank/DDBJ databases">
        <authorList>
            <consortium name="Lawrence Berkeley National Laboratory"/>
            <person name="Haridas S."/>
            <person name="Hensen N."/>
            <person name="Bonometti L."/>
            <person name="Westerberg I."/>
            <person name="Brannstrom I.O."/>
            <person name="Guillou S."/>
            <person name="Cros-Aarteil S."/>
            <person name="Calhoun S."/>
            <person name="Kuo A."/>
            <person name="Mondo S."/>
            <person name="Pangilinan J."/>
            <person name="Riley R."/>
            <person name="Labutti K."/>
            <person name="Andreopoulos B."/>
            <person name="Lipzen A."/>
            <person name="Chen C."/>
            <person name="Yanf M."/>
            <person name="Daum C."/>
            <person name="Ng V."/>
            <person name="Clum A."/>
            <person name="Steindorff A."/>
            <person name="Ohm R."/>
            <person name="Martin F."/>
            <person name="Silar P."/>
            <person name="Natvig D."/>
            <person name="Lalanne C."/>
            <person name="Gautier V."/>
            <person name="Ament-Velasquez S.L."/>
            <person name="Kruys A."/>
            <person name="Hutchinson M.I."/>
            <person name="Powell A.J."/>
            <person name="Barry K."/>
            <person name="Miller A.N."/>
            <person name="Grigoriev I.V."/>
            <person name="Debuchy R."/>
            <person name="Gladieux P."/>
            <person name="Thoren M.H."/>
            <person name="Johannesson H."/>
        </authorList>
    </citation>
    <scope>NUCLEOTIDE SEQUENCE</scope>
    <source>
        <strain evidence="4">CBS 118394</strain>
    </source>
</reference>
<evidence type="ECO:0000259" key="3">
    <source>
        <dbReference type="Pfam" id="PF14295"/>
    </source>
</evidence>
<proteinExistence type="predicted"/>
<feature type="region of interest" description="Disordered" evidence="1">
    <location>
        <begin position="119"/>
        <end position="158"/>
    </location>
</feature>
<feature type="compositionally biased region" description="Low complexity" evidence="1">
    <location>
        <begin position="1"/>
        <end position="16"/>
    </location>
</feature>
<feature type="transmembrane region" description="Helical" evidence="2">
    <location>
        <begin position="168"/>
        <end position="194"/>
    </location>
</feature>
<evidence type="ECO:0000256" key="2">
    <source>
        <dbReference type="SAM" id="Phobius"/>
    </source>
</evidence>
<keyword evidence="2" id="KW-1133">Transmembrane helix</keyword>
<organism evidence="4 5">
    <name type="scientific">Apodospora peruviana</name>
    <dbReference type="NCBI Taxonomy" id="516989"/>
    <lineage>
        <taxon>Eukaryota</taxon>
        <taxon>Fungi</taxon>
        <taxon>Dikarya</taxon>
        <taxon>Ascomycota</taxon>
        <taxon>Pezizomycotina</taxon>
        <taxon>Sordariomycetes</taxon>
        <taxon>Sordariomycetidae</taxon>
        <taxon>Sordariales</taxon>
        <taxon>Lasiosphaeriaceae</taxon>
        <taxon>Apodospora</taxon>
    </lineage>
</organism>
<feature type="region of interest" description="Disordered" evidence="1">
    <location>
        <begin position="1"/>
        <end position="80"/>
    </location>
</feature>
<protein>
    <recommendedName>
        <fullName evidence="3">Apple domain-containing protein</fullName>
    </recommendedName>
</protein>
<dbReference type="InterPro" id="IPR003609">
    <property type="entry name" value="Pan_app"/>
</dbReference>
<reference evidence="4" key="1">
    <citation type="journal article" date="2023" name="Mol. Phylogenet. Evol.">
        <title>Genome-scale phylogeny and comparative genomics of the fungal order Sordariales.</title>
        <authorList>
            <person name="Hensen N."/>
            <person name="Bonometti L."/>
            <person name="Westerberg I."/>
            <person name="Brannstrom I.O."/>
            <person name="Guillou S."/>
            <person name="Cros-Aarteil S."/>
            <person name="Calhoun S."/>
            <person name="Haridas S."/>
            <person name="Kuo A."/>
            <person name="Mondo S."/>
            <person name="Pangilinan J."/>
            <person name="Riley R."/>
            <person name="LaButti K."/>
            <person name="Andreopoulos B."/>
            <person name="Lipzen A."/>
            <person name="Chen C."/>
            <person name="Yan M."/>
            <person name="Daum C."/>
            <person name="Ng V."/>
            <person name="Clum A."/>
            <person name="Steindorff A."/>
            <person name="Ohm R.A."/>
            <person name="Martin F."/>
            <person name="Silar P."/>
            <person name="Natvig D.O."/>
            <person name="Lalanne C."/>
            <person name="Gautier V."/>
            <person name="Ament-Velasquez S.L."/>
            <person name="Kruys A."/>
            <person name="Hutchinson M.I."/>
            <person name="Powell A.J."/>
            <person name="Barry K."/>
            <person name="Miller A.N."/>
            <person name="Grigoriev I.V."/>
            <person name="Debuchy R."/>
            <person name="Gladieux P."/>
            <person name="Hiltunen Thoren M."/>
            <person name="Johannesson H."/>
        </authorList>
    </citation>
    <scope>NUCLEOTIDE SEQUENCE</scope>
    <source>
        <strain evidence="4">CBS 118394</strain>
    </source>
</reference>
<dbReference type="Gene3D" id="3.50.4.10">
    <property type="entry name" value="Hepatocyte Growth Factor"/>
    <property type="match status" value="1"/>
</dbReference>
<dbReference type="Pfam" id="PF14295">
    <property type="entry name" value="PAN_4"/>
    <property type="match status" value="1"/>
</dbReference>
<evidence type="ECO:0000313" key="5">
    <source>
        <dbReference type="Proteomes" id="UP001283341"/>
    </source>
</evidence>
<keyword evidence="5" id="KW-1185">Reference proteome</keyword>
<keyword evidence="2" id="KW-0812">Transmembrane</keyword>
<sequence>MEQPASQQQGSSSQPSLPANNNSRVRFAEEEQQPGPEAIVQPTPHLRLREKASSPAAAVESTAPEVYWAPDDDDRTNDDRNLSKYTFYREGTPTPPEYDEGHHRKEALGYGGATGGFDSSGNGSGDMGGGAQSYFPPFNPTGPPRGADDEWSTASSDDPGMCGIRKSAFWTIIGVIVLFLIALALGVGLGVGLARTGAPPQSASSSSNSSSSPATTDPSSDQASSPSTPTTASTMTSPRPTSSIDCPAGNNTIFTAKNDSTKRFLRVCAIDYSGVGGAKDLKNVWTSSMAECVNACASLDKCTGCAWGYIYGDSDKSHRCWLKSDLQTPHNATSDWNFAILQRQ</sequence>
<comment type="caution">
    <text evidence="4">The sequence shown here is derived from an EMBL/GenBank/DDBJ whole genome shotgun (WGS) entry which is preliminary data.</text>
</comment>
<dbReference type="EMBL" id="JAUEDM010000001">
    <property type="protein sequence ID" value="KAK3330709.1"/>
    <property type="molecule type" value="Genomic_DNA"/>
</dbReference>
<dbReference type="Proteomes" id="UP001283341">
    <property type="component" value="Unassembled WGS sequence"/>
</dbReference>
<name>A0AAE0MH16_9PEZI</name>
<evidence type="ECO:0000313" key="4">
    <source>
        <dbReference type="EMBL" id="KAK3330709.1"/>
    </source>
</evidence>
<feature type="compositionally biased region" description="Gly residues" evidence="1">
    <location>
        <begin position="122"/>
        <end position="131"/>
    </location>
</feature>
<dbReference type="AlphaFoldDB" id="A0AAE0MH16"/>
<gene>
    <name evidence="4" type="ORF">B0H66DRAFT_72746</name>
</gene>
<evidence type="ECO:0000256" key="1">
    <source>
        <dbReference type="SAM" id="MobiDB-lite"/>
    </source>
</evidence>
<feature type="domain" description="Apple" evidence="3">
    <location>
        <begin position="279"/>
        <end position="323"/>
    </location>
</feature>
<keyword evidence="2" id="KW-0472">Membrane</keyword>